<evidence type="ECO:0000313" key="2">
    <source>
        <dbReference type="Proteomes" id="UP001277972"/>
    </source>
</evidence>
<proteinExistence type="predicted"/>
<keyword evidence="2" id="KW-1185">Reference proteome</keyword>
<dbReference type="EMBL" id="JAWZSR010000004">
    <property type="protein sequence ID" value="MDX8046260.1"/>
    <property type="molecule type" value="Genomic_DNA"/>
</dbReference>
<name>A0ACC6M5M0_9BACI</name>
<sequence length="150" mass="16965">MAKFLTVVLSVIIFATVFSWISYVPSSQREPNVYYFVFLETFAFVVIYTGPVYFLVGLPLSIFIDKLIKKSTEKTRCPKYFIGLGLYSLVGSLVGVIFLVVFIQNIYQVEVILFSIYGIVASNIYFHVSLLISKINKKIEVSSTISGCRN</sequence>
<gene>
    <name evidence="1" type="ORF">SH601_09675</name>
</gene>
<reference evidence="1" key="1">
    <citation type="submission" date="2023-11" db="EMBL/GenBank/DDBJ databases">
        <title>Gracilibacillus pellucida a moderately halophilic bacterium isolated from saline soil in Xinjiang province.</title>
        <authorList>
            <person name="Zhang Z."/>
            <person name="Tan F."/>
            <person name="Wang Y."/>
            <person name="Xia M."/>
        </authorList>
    </citation>
    <scope>NUCLEOTIDE SEQUENCE</scope>
    <source>
        <strain evidence="1">S3-1-1</strain>
    </source>
</reference>
<organism evidence="1 2">
    <name type="scientific">Gracilibacillus pellucidus</name>
    <dbReference type="NCBI Taxonomy" id="3095368"/>
    <lineage>
        <taxon>Bacteria</taxon>
        <taxon>Bacillati</taxon>
        <taxon>Bacillota</taxon>
        <taxon>Bacilli</taxon>
        <taxon>Bacillales</taxon>
        <taxon>Bacillaceae</taxon>
        <taxon>Gracilibacillus</taxon>
    </lineage>
</organism>
<comment type="caution">
    <text evidence="1">The sequence shown here is derived from an EMBL/GenBank/DDBJ whole genome shotgun (WGS) entry which is preliminary data.</text>
</comment>
<accession>A0ACC6M5M0</accession>
<protein>
    <submittedName>
        <fullName evidence="1">Uncharacterized protein</fullName>
    </submittedName>
</protein>
<evidence type="ECO:0000313" key="1">
    <source>
        <dbReference type="EMBL" id="MDX8046260.1"/>
    </source>
</evidence>
<dbReference type="Proteomes" id="UP001277972">
    <property type="component" value="Unassembled WGS sequence"/>
</dbReference>